<reference evidence="2 3" key="1">
    <citation type="journal article" date="2021" name="Genome Biol.">
        <title>AFLAP: assembly-free linkage analysis pipeline using k-mers from genome sequencing data.</title>
        <authorList>
            <person name="Fletcher K."/>
            <person name="Zhang L."/>
            <person name="Gil J."/>
            <person name="Han R."/>
            <person name="Cavanaugh K."/>
            <person name="Michelmore R."/>
        </authorList>
    </citation>
    <scope>NUCLEOTIDE SEQUENCE [LARGE SCALE GENOMIC DNA]</scope>
    <source>
        <strain evidence="2 3">SF5</strain>
    </source>
</reference>
<feature type="compositionally biased region" description="Basic and acidic residues" evidence="1">
    <location>
        <begin position="233"/>
        <end position="248"/>
    </location>
</feature>
<gene>
    <name evidence="2" type="ORF">CCR75_005602</name>
</gene>
<accession>A0A976NY74</accession>
<feature type="region of interest" description="Disordered" evidence="1">
    <location>
        <begin position="202"/>
        <end position="306"/>
    </location>
</feature>
<dbReference type="EMBL" id="SHOA02000038">
    <property type="protein sequence ID" value="TDH72236.1"/>
    <property type="molecule type" value="Genomic_DNA"/>
</dbReference>
<evidence type="ECO:0000313" key="3">
    <source>
        <dbReference type="Proteomes" id="UP000294530"/>
    </source>
</evidence>
<dbReference type="GeneID" id="94349352"/>
<evidence type="ECO:0000256" key="1">
    <source>
        <dbReference type="SAM" id="MobiDB-lite"/>
    </source>
</evidence>
<comment type="caution">
    <text evidence="2">The sequence shown here is derived from an EMBL/GenBank/DDBJ whole genome shotgun (WGS) entry which is preliminary data.</text>
</comment>
<keyword evidence="3" id="KW-1185">Reference proteome</keyword>
<proteinExistence type="predicted"/>
<organism evidence="2 3">
    <name type="scientific">Bremia lactucae</name>
    <name type="common">Lettuce downy mildew</name>
    <dbReference type="NCBI Taxonomy" id="4779"/>
    <lineage>
        <taxon>Eukaryota</taxon>
        <taxon>Sar</taxon>
        <taxon>Stramenopiles</taxon>
        <taxon>Oomycota</taxon>
        <taxon>Peronosporomycetes</taxon>
        <taxon>Peronosporales</taxon>
        <taxon>Peronosporaceae</taxon>
        <taxon>Bremia</taxon>
    </lineage>
</organism>
<sequence length="530" mass="59275">MPNAPTNQARTFYARQVPTDSLLAASEAELASSNFDALRNNALKLAPTPAAPSELHRMWIPCPMVIRKKHLAELLEELATDTQPQIWKDARQARLLQDFLIIPNAGVRFTCASYDMASKLSQVLLKAFGSTIQIARFSKYGSRYYIDLVRLPDEITDRTIFDWFESRGAPPTCILPTYMRNGLPSRERTVYFAQDQAPEILVPSPNTPLREISFPSPDDGGTVNRVTPPSIRLRHEQVKAKKTAEDLNSRTLPRSPSGDLPPGPIHSSLRQSLKANQHTEEQHTDGDDAMSDSPPAYDNADDDFQSNQPVKADKLALRAEKVFAPISPPDAPLWLKAAKNRKALSGISNPGSVEIFPLKYTVSDTDGSFQAEQVTKPNYYSPLWLDDLDPEIPQWHFDLEIRRSETEDIFLESAPPNIKDSSYVTMVSRLTINYEVESMTREELSNFVDSFLKEFEKRPALDQLATIEANPGLMLGALSSKETLDSLAINRALCRLLAPIPKRSETNSGHQKCLRFLHATGPGTKIFRAF</sequence>
<feature type="compositionally biased region" description="Basic and acidic residues" evidence="1">
    <location>
        <begin position="277"/>
        <end position="286"/>
    </location>
</feature>
<evidence type="ECO:0000313" key="2">
    <source>
        <dbReference type="EMBL" id="TDH72236.1"/>
    </source>
</evidence>
<dbReference type="OrthoDB" id="163498at2759"/>
<protein>
    <submittedName>
        <fullName evidence="2">Uncharacterized protein</fullName>
    </submittedName>
</protein>
<name>A0A976NY74_BRELC</name>
<dbReference type="RefSeq" id="XP_067821735.1">
    <property type="nucleotide sequence ID" value="XM_067963681.1"/>
</dbReference>
<dbReference type="Proteomes" id="UP000294530">
    <property type="component" value="Unassembled WGS sequence"/>
</dbReference>
<dbReference type="KEGG" id="blac:94349352"/>
<dbReference type="AlphaFoldDB" id="A0A976NY74"/>